<reference evidence="1" key="1">
    <citation type="submission" date="2013-07" db="EMBL/GenBank/DDBJ databases">
        <title>The genome of an arbuscular mycorrhizal fungus provides insights into the evolution of the oldest plant symbiosis.</title>
        <authorList>
            <consortium name="DOE Joint Genome Institute"/>
            <person name="Tisserant E."/>
            <person name="Malbreil M."/>
            <person name="Kuo A."/>
            <person name="Kohler A."/>
            <person name="Symeonidi A."/>
            <person name="Balestrini R."/>
            <person name="Charron P."/>
            <person name="Duensing N."/>
            <person name="Frei-dit-Frey N."/>
            <person name="Gianinazzi-Pearson V."/>
            <person name="Gilbert B."/>
            <person name="Handa Y."/>
            <person name="Hijri M."/>
            <person name="Kaul R."/>
            <person name="Kawaguchi M."/>
            <person name="Krajinski F."/>
            <person name="Lammers P."/>
            <person name="Lapierre D."/>
            <person name="Masclaux F.G."/>
            <person name="Murat C."/>
            <person name="Morin E."/>
            <person name="Ndikumana S."/>
            <person name="Pagni M."/>
            <person name="Petitpierre D."/>
            <person name="Requena N."/>
            <person name="Rosikiewicz P."/>
            <person name="Riley R."/>
            <person name="Saito K."/>
            <person name="San Clemente H."/>
            <person name="Shapiro H."/>
            <person name="van Tuinen D."/>
            <person name="Becard G."/>
            <person name="Bonfante P."/>
            <person name="Paszkowski U."/>
            <person name="Shachar-Hill Y."/>
            <person name="Young J.P."/>
            <person name="Sanders I.R."/>
            <person name="Henrissat B."/>
            <person name="Rensing S.A."/>
            <person name="Grigoriev I.V."/>
            <person name="Corradi N."/>
            <person name="Roux C."/>
            <person name="Martin F."/>
        </authorList>
    </citation>
    <scope>NUCLEOTIDE SEQUENCE</scope>
    <source>
        <strain evidence="1">DAOM 197198</strain>
    </source>
</reference>
<dbReference type="EMBL" id="KI295268">
    <property type="protein sequence ID" value="ESA03046.1"/>
    <property type="molecule type" value="Genomic_DNA"/>
</dbReference>
<dbReference type="VEuPathDB" id="FungiDB:RhiirFUN_024296"/>
<proteinExistence type="predicted"/>
<name>U9TI80_RHIID</name>
<dbReference type="AlphaFoldDB" id="U9TI80"/>
<gene>
    <name evidence="1" type="ORF">GLOINDRAFT_86066</name>
</gene>
<accession>U9TI80</accession>
<organism evidence="1">
    <name type="scientific">Rhizophagus irregularis (strain DAOM 181602 / DAOM 197198 / MUCL 43194)</name>
    <name type="common">Arbuscular mycorrhizal fungus</name>
    <name type="synonym">Glomus intraradices</name>
    <dbReference type="NCBI Taxonomy" id="747089"/>
    <lineage>
        <taxon>Eukaryota</taxon>
        <taxon>Fungi</taxon>
        <taxon>Fungi incertae sedis</taxon>
        <taxon>Mucoromycota</taxon>
        <taxon>Glomeromycotina</taxon>
        <taxon>Glomeromycetes</taxon>
        <taxon>Glomerales</taxon>
        <taxon>Glomeraceae</taxon>
        <taxon>Rhizophagus</taxon>
    </lineage>
</organism>
<sequence>MNSKDTVQYQHEYPPVRFKLLRSAFEPRCSKPPISDDLADSVRVSTPERSKNTQSYDLADLARVSTPVRNFNRNYSLILYDYNHANEGYRQRIKPSSFQHITNLVQSLDIYFVVLEFHVGKTRETLLL</sequence>
<evidence type="ECO:0000313" key="1">
    <source>
        <dbReference type="EMBL" id="ESA03046.1"/>
    </source>
</evidence>
<protein>
    <submittedName>
        <fullName evidence="1">Uncharacterized protein</fullName>
    </submittedName>
</protein>
<dbReference type="HOGENOM" id="CLU_1960751_0_0_1"/>